<comment type="caution">
    <text evidence="2">The sequence shown here is derived from an EMBL/GenBank/DDBJ whole genome shotgun (WGS) entry which is preliminary data.</text>
</comment>
<reference evidence="2 3" key="1">
    <citation type="journal article" date="2014" name="Genome Biol. Evol.">
        <title>The secreted proteins of Achlya hypogyna and Thraustotheca clavata identify the ancestral oomycete secretome and reveal gene acquisitions by horizontal gene transfer.</title>
        <authorList>
            <person name="Misner I."/>
            <person name="Blouin N."/>
            <person name="Leonard G."/>
            <person name="Richards T.A."/>
            <person name="Lane C.E."/>
        </authorList>
    </citation>
    <scope>NUCLEOTIDE SEQUENCE [LARGE SCALE GENOMIC DNA]</scope>
    <source>
        <strain evidence="2 3">ATCC 48635</strain>
    </source>
</reference>
<organism evidence="2 3">
    <name type="scientific">Achlya hypogyna</name>
    <name type="common">Oomycete</name>
    <name type="synonym">Protoachlya hypogyna</name>
    <dbReference type="NCBI Taxonomy" id="1202772"/>
    <lineage>
        <taxon>Eukaryota</taxon>
        <taxon>Sar</taxon>
        <taxon>Stramenopiles</taxon>
        <taxon>Oomycota</taxon>
        <taxon>Saprolegniomycetes</taxon>
        <taxon>Saprolegniales</taxon>
        <taxon>Achlyaceae</taxon>
        <taxon>Achlya</taxon>
    </lineage>
</organism>
<protein>
    <submittedName>
        <fullName evidence="2">Uncharacterized protein</fullName>
    </submittedName>
</protein>
<keyword evidence="3" id="KW-1185">Reference proteome</keyword>
<name>A0A1V9YCY3_ACHHY</name>
<dbReference type="OrthoDB" id="72752at2759"/>
<dbReference type="EMBL" id="JNBR01002137">
    <property type="protein sequence ID" value="OQR83547.1"/>
    <property type="molecule type" value="Genomic_DNA"/>
</dbReference>
<dbReference type="AlphaFoldDB" id="A0A1V9YCY3"/>
<evidence type="ECO:0000313" key="3">
    <source>
        <dbReference type="Proteomes" id="UP000243579"/>
    </source>
</evidence>
<proteinExistence type="predicted"/>
<sequence>MADVVPAEELTALVQAIKFAHPEFSLKQVHTEVVGHGGVYATVPLARVKKYLKKLGLMGNLSAPDEPVALMTVGGESKSTKAPVTSSATSPDDDAWMPMELDVAMMQMTAHPHQAVIRMNKSTRGAASGALGEIYKIQKAMGDEQNPMLVYNKDRSRKTFLHPSTPAYGPISAAIDGVGKSGVGGGTKAYFYGRVQGSTLFVHTKTLADFQEW</sequence>
<evidence type="ECO:0000256" key="1">
    <source>
        <dbReference type="SAM" id="MobiDB-lite"/>
    </source>
</evidence>
<evidence type="ECO:0000313" key="2">
    <source>
        <dbReference type="EMBL" id="OQR83547.1"/>
    </source>
</evidence>
<gene>
    <name evidence="2" type="ORF">ACHHYP_14584</name>
</gene>
<feature type="region of interest" description="Disordered" evidence="1">
    <location>
        <begin position="74"/>
        <end position="93"/>
    </location>
</feature>
<accession>A0A1V9YCY3</accession>
<dbReference type="Proteomes" id="UP000243579">
    <property type="component" value="Unassembled WGS sequence"/>
</dbReference>
<feature type="compositionally biased region" description="Polar residues" evidence="1">
    <location>
        <begin position="80"/>
        <end position="90"/>
    </location>
</feature>